<protein>
    <recommendedName>
        <fullName evidence="5">Lipoprotein</fullName>
    </recommendedName>
</protein>
<keyword evidence="2" id="KW-0732">Signal</keyword>
<organism evidence="3 4">
    <name type="scientific">Wandonia haliotis</name>
    <dbReference type="NCBI Taxonomy" id="574963"/>
    <lineage>
        <taxon>Bacteria</taxon>
        <taxon>Pseudomonadati</taxon>
        <taxon>Bacteroidota</taxon>
        <taxon>Flavobacteriia</taxon>
        <taxon>Flavobacteriales</taxon>
        <taxon>Crocinitomicaceae</taxon>
        <taxon>Wandonia</taxon>
    </lineage>
</organism>
<dbReference type="PROSITE" id="PS51257">
    <property type="entry name" value="PROKAR_LIPOPROTEIN"/>
    <property type="match status" value="1"/>
</dbReference>
<feature type="compositionally biased region" description="Polar residues" evidence="1">
    <location>
        <begin position="37"/>
        <end position="52"/>
    </location>
</feature>
<evidence type="ECO:0008006" key="5">
    <source>
        <dbReference type="Google" id="ProtNLM"/>
    </source>
</evidence>
<name>A0ABP3Y7Z3_9FLAO</name>
<evidence type="ECO:0000313" key="3">
    <source>
        <dbReference type="EMBL" id="GAA0876944.1"/>
    </source>
</evidence>
<feature type="chain" id="PRO_5046140331" description="Lipoprotein" evidence="2">
    <location>
        <begin position="17"/>
        <end position="78"/>
    </location>
</feature>
<proteinExistence type="predicted"/>
<dbReference type="Proteomes" id="UP001501126">
    <property type="component" value="Unassembled WGS sequence"/>
</dbReference>
<gene>
    <name evidence="3" type="ORF">GCM10009118_33540</name>
</gene>
<accession>A0ABP3Y7Z3</accession>
<feature type="region of interest" description="Disordered" evidence="1">
    <location>
        <begin position="26"/>
        <end position="78"/>
    </location>
</feature>
<evidence type="ECO:0000256" key="1">
    <source>
        <dbReference type="SAM" id="MobiDB-lite"/>
    </source>
</evidence>
<dbReference type="EMBL" id="BAAAFH010000022">
    <property type="protein sequence ID" value="GAA0876944.1"/>
    <property type="molecule type" value="Genomic_DNA"/>
</dbReference>
<comment type="caution">
    <text evidence="3">The sequence shown here is derived from an EMBL/GenBank/DDBJ whole genome shotgun (WGS) entry which is preliminary data.</text>
</comment>
<feature type="signal peptide" evidence="2">
    <location>
        <begin position="1"/>
        <end position="16"/>
    </location>
</feature>
<evidence type="ECO:0000313" key="4">
    <source>
        <dbReference type="Proteomes" id="UP001501126"/>
    </source>
</evidence>
<evidence type="ECO:0000256" key="2">
    <source>
        <dbReference type="SAM" id="SignalP"/>
    </source>
</evidence>
<dbReference type="RefSeq" id="WP_343790809.1">
    <property type="nucleotide sequence ID" value="NZ_BAAAFH010000022.1"/>
</dbReference>
<sequence length="78" mass="8402">MKKLLFILAVSTFVFASCKKEVITPVSVEENSDEATEMTTRSLQGSGSTNTGGDLFGGTGITDPNNDTDEDKRKREGK</sequence>
<reference evidence="4" key="1">
    <citation type="journal article" date="2019" name="Int. J. Syst. Evol. Microbiol.">
        <title>The Global Catalogue of Microorganisms (GCM) 10K type strain sequencing project: providing services to taxonomists for standard genome sequencing and annotation.</title>
        <authorList>
            <consortium name="The Broad Institute Genomics Platform"/>
            <consortium name="The Broad Institute Genome Sequencing Center for Infectious Disease"/>
            <person name="Wu L."/>
            <person name="Ma J."/>
        </authorList>
    </citation>
    <scope>NUCLEOTIDE SEQUENCE [LARGE SCALE GENOMIC DNA]</scope>
    <source>
        <strain evidence="4">JCM 16083</strain>
    </source>
</reference>
<keyword evidence="4" id="KW-1185">Reference proteome</keyword>